<sequence length="95" mass="11194">MDLDENNAEEYSNEDQTENEEIYILREQLDASRQQLEYAEGLAEERKICMDLFSARIEELERALAESQRGRDSEIYEVAAEDRSVMTIPDKMFCY</sequence>
<comment type="caution">
    <text evidence="2">The sequence shown here is derived from an EMBL/GenBank/DDBJ whole genome shotgun (WGS) entry which is preliminary data.</text>
</comment>
<evidence type="ECO:0000313" key="2">
    <source>
        <dbReference type="EMBL" id="GFU62768.1"/>
    </source>
</evidence>
<evidence type="ECO:0000256" key="1">
    <source>
        <dbReference type="SAM" id="MobiDB-lite"/>
    </source>
</evidence>
<dbReference type="Proteomes" id="UP000887013">
    <property type="component" value="Unassembled WGS sequence"/>
</dbReference>
<dbReference type="AlphaFoldDB" id="A0A8X6UVR7"/>
<organism evidence="2 3">
    <name type="scientific">Nephila pilipes</name>
    <name type="common">Giant wood spider</name>
    <name type="synonym">Nephila maculata</name>
    <dbReference type="NCBI Taxonomy" id="299642"/>
    <lineage>
        <taxon>Eukaryota</taxon>
        <taxon>Metazoa</taxon>
        <taxon>Ecdysozoa</taxon>
        <taxon>Arthropoda</taxon>
        <taxon>Chelicerata</taxon>
        <taxon>Arachnida</taxon>
        <taxon>Araneae</taxon>
        <taxon>Araneomorphae</taxon>
        <taxon>Entelegynae</taxon>
        <taxon>Araneoidea</taxon>
        <taxon>Nephilidae</taxon>
        <taxon>Nephila</taxon>
    </lineage>
</organism>
<reference evidence="2" key="1">
    <citation type="submission" date="2020-08" db="EMBL/GenBank/DDBJ databases">
        <title>Multicomponent nature underlies the extraordinary mechanical properties of spider dragline silk.</title>
        <authorList>
            <person name="Kono N."/>
            <person name="Nakamura H."/>
            <person name="Mori M."/>
            <person name="Yoshida Y."/>
            <person name="Ohtoshi R."/>
            <person name="Malay A.D."/>
            <person name="Moran D.A.P."/>
            <person name="Tomita M."/>
            <person name="Numata K."/>
            <person name="Arakawa K."/>
        </authorList>
    </citation>
    <scope>NUCLEOTIDE SEQUENCE</scope>
</reference>
<dbReference type="EMBL" id="BMAW01041214">
    <property type="protein sequence ID" value="GFU62768.1"/>
    <property type="molecule type" value="Genomic_DNA"/>
</dbReference>
<gene>
    <name evidence="2" type="ORF">NPIL_24261</name>
</gene>
<proteinExistence type="predicted"/>
<feature type="region of interest" description="Disordered" evidence="1">
    <location>
        <begin position="1"/>
        <end position="20"/>
    </location>
</feature>
<name>A0A8X6UVR7_NEPPI</name>
<protein>
    <submittedName>
        <fullName evidence="2">Uncharacterized protein</fullName>
    </submittedName>
</protein>
<keyword evidence="3" id="KW-1185">Reference proteome</keyword>
<evidence type="ECO:0000313" key="3">
    <source>
        <dbReference type="Proteomes" id="UP000887013"/>
    </source>
</evidence>
<accession>A0A8X6UVR7</accession>